<comment type="caution">
    <text evidence="2">The sequence shown here is derived from an EMBL/GenBank/DDBJ whole genome shotgun (WGS) entry which is preliminary data.</text>
</comment>
<evidence type="ECO:0000313" key="3">
    <source>
        <dbReference type="Proteomes" id="UP000217446"/>
    </source>
</evidence>
<feature type="region of interest" description="Disordered" evidence="1">
    <location>
        <begin position="1"/>
        <end position="23"/>
    </location>
</feature>
<evidence type="ECO:0000256" key="1">
    <source>
        <dbReference type="SAM" id="MobiDB-lite"/>
    </source>
</evidence>
<keyword evidence="3" id="KW-1185">Reference proteome</keyword>
<gene>
    <name evidence="2" type="ORF">SO3561_02497</name>
</gene>
<sequence length="439" mass="47578">MARELLSQVVQDPSRGFTRRPAPTVRHPDLVLALDAHADDHIRARMYGPAAPPSTTEHALRLNVKPAAVTAAAAHLRALWKRELVDFQPVDEHGIPVGGRPHFPYATCPDLTAEPRQELRGILDELARQGSHLLYGELLGDGGRGTRRFGEILTDALSREEPLRIRVDSDLFLPWPMLALPEDTANGPDGPDGPGGDPFRRFLGYRHQIEQTGGHHPRFPVPAGDEHDAPLPPSSPVVSLNHDKGIDPQGVTRAAEVESALATGTVRVERALRDELLRALRSGGLDEQLMYFWCHGHFRPVADDSAPLFVLRLSDGKDIDVPAVLAERGPAEPLLAQRPLVFLNAGYAGLPATAEPARLGGALIEAGAGGVLGPQIEMPQLFAAEYAHAYVTRYLGGRETAGEIVHGLARHFADAWSNPLGFAYALQCGMDNRLERATA</sequence>
<name>A0A250VA00_STROL</name>
<dbReference type="STRING" id="1963.AQJ27_15470"/>
<organism evidence="2 3">
    <name type="scientific">Streptomyces olivochromogenes</name>
    <dbReference type="NCBI Taxonomy" id="1963"/>
    <lineage>
        <taxon>Bacteria</taxon>
        <taxon>Bacillati</taxon>
        <taxon>Actinomycetota</taxon>
        <taxon>Actinomycetes</taxon>
        <taxon>Kitasatosporales</taxon>
        <taxon>Streptomycetaceae</taxon>
        <taxon>Streptomyces</taxon>
    </lineage>
</organism>
<dbReference type="Proteomes" id="UP000217446">
    <property type="component" value="Unassembled WGS sequence"/>
</dbReference>
<dbReference type="AlphaFoldDB" id="A0A250VA00"/>
<reference evidence="3" key="1">
    <citation type="submission" date="2017-05" db="EMBL/GenBank/DDBJ databases">
        <title>Streptomyces olivochromogenes NBRC 3561 whole genome shotgun sequence.</title>
        <authorList>
            <person name="Dohra H."/>
            <person name="Kodani S."/>
        </authorList>
    </citation>
    <scope>NUCLEOTIDE SEQUENCE [LARGE SCALE GENOMIC DNA]</scope>
    <source>
        <strain evidence="3">NBRC 3561</strain>
    </source>
</reference>
<feature type="region of interest" description="Disordered" evidence="1">
    <location>
        <begin position="182"/>
        <end position="201"/>
    </location>
</feature>
<dbReference type="RefSeq" id="WP_067368119.1">
    <property type="nucleotide sequence ID" value="NZ_BDQI01000004.1"/>
</dbReference>
<accession>A0A250VA00</accession>
<protein>
    <recommendedName>
        <fullName evidence="4">CHAT domain-containing protein</fullName>
    </recommendedName>
</protein>
<dbReference type="EMBL" id="BDQI01000004">
    <property type="protein sequence ID" value="GAX50998.1"/>
    <property type="molecule type" value="Genomic_DNA"/>
</dbReference>
<evidence type="ECO:0008006" key="4">
    <source>
        <dbReference type="Google" id="ProtNLM"/>
    </source>
</evidence>
<proteinExistence type="predicted"/>
<evidence type="ECO:0000313" key="2">
    <source>
        <dbReference type="EMBL" id="GAX50998.1"/>
    </source>
</evidence>